<name>A0A1I7X759_HETBA</name>
<protein>
    <submittedName>
        <fullName evidence="6">ANK_REP_REGION domain-containing protein</fullName>
    </submittedName>
</protein>
<keyword evidence="1" id="KW-0677">Repeat</keyword>
<dbReference type="PROSITE" id="PS50088">
    <property type="entry name" value="ANK_REPEAT"/>
    <property type="match status" value="4"/>
</dbReference>
<dbReference type="InterPro" id="IPR011990">
    <property type="entry name" value="TPR-like_helical_dom_sf"/>
</dbReference>
<keyword evidence="5" id="KW-1185">Reference proteome</keyword>
<dbReference type="Pfam" id="PF12796">
    <property type="entry name" value="Ank_2"/>
    <property type="match status" value="3"/>
</dbReference>
<evidence type="ECO:0000256" key="3">
    <source>
        <dbReference type="ARBA" id="ARBA00038259"/>
    </source>
</evidence>
<dbReference type="Gene3D" id="1.25.40.20">
    <property type="entry name" value="Ankyrin repeat-containing domain"/>
    <property type="match status" value="3"/>
</dbReference>
<dbReference type="PROSITE" id="PS50297">
    <property type="entry name" value="ANK_REP_REGION"/>
    <property type="match status" value="4"/>
</dbReference>
<dbReference type="Pfam" id="PF00023">
    <property type="entry name" value="Ank"/>
    <property type="match status" value="2"/>
</dbReference>
<evidence type="ECO:0000313" key="5">
    <source>
        <dbReference type="Proteomes" id="UP000095283"/>
    </source>
</evidence>
<reference evidence="6" key="1">
    <citation type="submission" date="2016-11" db="UniProtKB">
        <authorList>
            <consortium name="WormBaseParasite"/>
        </authorList>
    </citation>
    <scope>IDENTIFICATION</scope>
</reference>
<evidence type="ECO:0000256" key="2">
    <source>
        <dbReference type="ARBA" id="ARBA00023043"/>
    </source>
</evidence>
<dbReference type="Gene3D" id="1.25.40.10">
    <property type="entry name" value="Tetratricopeptide repeat domain"/>
    <property type="match status" value="1"/>
</dbReference>
<dbReference type="WBParaSite" id="Hba_13408">
    <property type="protein sequence ID" value="Hba_13408"/>
    <property type="gene ID" value="Hba_13408"/>
</dbReference>
<dbReference type="Proteomes" id="UP000095283">
    <property type="component" value="Unplaced"/>
</dbReference>
<dbReference type="AlphaFoldDB" id="A0A1I7X759"/>
<feature type="repeat" description="ANK" evidence="4">
    <location>
        <begin position="204"/>
        <end position="236"/>
    </location>
</feature>
<sequence>MNGMEFRAVVFNAARDGNLRRLKVFLDGRRSKSWLNSCLNSDENDKLPLVIAARNNHLDIVQYLLSKGADPHAKGTVTFDGETIYGSPALWAAAAAGNMEIVRVLVEDAGADINQTTNTSSTPLRGACYDGHLHIGNINGIVVAIVLSSFIIVSVKYLVEHGADVEIANQHGHTPLMIASYRRKISVVQYLIEKGADVSRSSKKGNTALHDAAEGESADICRLLLRSGARLHPDDQGLCPLMCSAMIGNEKVVPILLEHCESGRLRRDALKILGCTRVDKKMDHIGGCQAWAQAVEIPLTEQEQREVDEVAETYQVANVYEGNRELQTKEDVLELDGCPDAIRMQSLLIRERILGGGHTEVHYYLRFRGAIYCDLGRVDKCYELWMHALNLQQMHLSPLHLSTQTTLQAFLDTFLHLLNGNINHFDHGRRNHPMKGEIVVAVFEKLCYELERVCILIIVIKFIKYGTWFYYVFQLALWGDKPLFDLCNCGEDHVYNSELEKQKLVLVGLQLLLLVMPAYYVIERLLMAGALVDVKDPCGDTPLHVLLKNSHTRPSLVRLLLEYGAPLLARDTNNATCIELLQKMPPLAIKNLRLGKYLTLSGLAANAVRRYSIPLDGVVPIDMLRFIDLH</sequence>
<dbReference type="PANTHER" id="PTHR24166:SF48">
    <property type="entry name" value="PROTEIN VAPYRIN"/>
    <property type="match status" value="1"/>
</dbReference>
<dbReference type="PANTHER" id="PTHR24166">
    <property type="entry name" value="ROLLING PEBBLES, ISOFORM B"/>
    <property type="match status" value="1"/>
</dbReference>
<organism evidence="5 6">
    <name type="scientific">Heterorhabditis bacteriophora</name>
    <name type="common">Entomopathogenic nematode worm</name>
    <dbReference type="NCBI Taxonomy" id="37862"/>
    <lineage>
        <taxon>Eukaryota</taxon>
        <taxon>Metazoa</taxon>
        <taxon>Ecdysozoa</taxon>
        <taxon>Nematoda</taxon>
        <taxon>Chromadorea</taxon>
        <taxon>Rhabditida</taxon>
        <taxon>Rhabditina</taxon>
        <taxon>Rhabditomorpha</taxon>
        <taxon>Strongyloidea</taxon>
        <taxon>Heterorhabditidae</taxon>
        <taxon>Heterorhabditis</taxon>
    </lineage>
</organism>
<evidence type="ECO:0000256" key="4">
    <source>
        <dbReference type="PROSITE-ProRule" id="PRU00023"/>
    </source>
</evidence>
<keyword evidence="2 4" id="KW-0040">ANK repeat</keyword>
<dbReference type="InterPro" id="IPR002110">
    <property type="entry name" value="Ankyrin_rpt"/>
</dbReference>
<evidence type="ECO:0000313" key="6">
    <source>
        <dbReference type="WBParaSite" id="Hba_13408"/>
    </source>
</evidence>
<proteinExistence type="inferred from homology"/>
<accession>A0A1I7X759</accession>
<feature type="repeat" description="ANK" evidence="4">
    <location>
        <begin position="171"/>
        <end position="203"/>
    </location>
</feature>
<dbReference type="InterPro" id="IPR036770">
    <property type="entry name" value="Ankyrin_rpt-contain_sf"/>
</dbReference>
<feature type="repeat" description="ANK" evidence="4">
    <location>
        <begin position="44"/>
        <end position="76"/>
    </location>
</feature>
<dbReference type="SUPFAM" id="SSF48403">
    <property type="entry name" value="Ankyrin repeat"/>
    <property type="match status" value="1"/>
</dbReference>
<evidence type="ECO:0000256" key="1">
    <source>
        <dbReference type="ARBA" id="ARBA00022737"/>
    </source>
</evidence>
<comment type="similarity">
    <text evidence="3">Belongs to the TANC family.</text>
</comment>
<feature type="repeat" description="ANK" evidence="4">
    <location>
        <begin position="538"/>
        <end position="572"/>
    </location>
</feature>
<dbReference type="SMART" id="SM00248">
    <property type="entry name" value="ANK"/>
    <property type="match status" value="7"/>
</dbReference>
<dbReference type="InterPro" id="IPR050889">
    <property type="entry name" value="Dendritic_Spine_Reg/Scaffold"/>
</dbReference>